<dbReference type="InterPro" id="IPR003557">
    <property type="entry name" value="Cyt_c_biogenesis_CcmC"/>
</dbReference>
<dbReference type="EMBL" id="CP146612">
    <property type="protein sequence ID" value="WWX24979.1"/>
    <property type="molecule type" value="Genomic_DNA"/>
</dbReference>
<comment type="subcellular location">
    <subcellularLocation>
        <location evidence="1">Membrane</location>
        <topology evidence="1">Multi-pass membrane protein</topology>
    </subcellularLocation>
</comment>
<keyword evidence="4 8" id="KW-0812">Transmembrane</keyword>
<feature type="domain" description="Cytochrome c assembly protein" evidence="9">
    <location>
        <begin position="20"/>
        <end position="172"/>
    </location>
</feature>
<feature type="transmembrane region" description="Helical" evidence="8">
    <location>
        <begin position="118"/>
        <end position="136"/>
    </location>
</feature>
<evidence type="ECO:0000256" key="7">
    <source>
        <dbReference type="ARBA" id="ARBA00023136"/>
    </source>
</evidence>
<dbReference type="InterPro" id="IPR002541">
    <property type="entry name" value="Cyt_c_assembly"/>
</dbReference>
<evidence type="ECO:0000256" key="5">
    <source>
        <dbReference type="ARBA" id="ARBA00022748"/>
    </source>
</evidence>
<evidence type="ECO:0000256" key="1">
    <source>
        <dbReference type="ARBA" id="ARBA00004141"/>
    </source>
</evidence>
<evidence type="ECO:0000256" key="6">
    <source>
        <dbReference type="ARBA" id="ARBA00022989"/>
    </source>
</evidence>
<protein>
    <recommendedName>
        <fullName evidence="3">Heme exporter protein C</fullName>
    </recommendedName>
</protein>
<dbReference type="PANTHER" id="PTHR30071:SF1">
    <property type="entry name" value="CYTOCHROME B_B6 PROTEIN-RELATED"/>
    <property type="match status" value="1"/>
</dbReference>
<dbReference type="Proteomes" id="UP001375370">
    <property type="component" value="Chromosome"/>
</dbReference>
<dbReference type="RefSeq" id="WP_338737112.1">
    <property type="nucleotide sequence ID" value="NZ_CP146612.1"/>
</dbReference>
<keyword evidence="11" id="KW-1185">Reference proteome</keyword>
<evidence type="ECO:0000256" key="8">
    <source>
        <dbReference type="SAM" id="Phobius"/>
    </source>
</evidence>
<keyword evidence="5" id="KW-0201">Cytochrome c-type biogenesis</keyword>
<evidence type="ECO:0000313" key="10">
    <source>
        <dbReference type="EMBL" id="WWX24979.1"/>
    </source>
</evidence>
<feature type="transmembrane region" description="Helical" evidence="8">
    <location>
        <begin position="86"/>
        <end position="106"/>
    </location>
</feature>
<evidence type="ECO:0000259" key="9">
    <source>
        <dbReference type="Pfam" id="PF01578"/>
    </source>
</evidence>
<evidence type="ECO:0000313" key="11">
    <source>
        <dbReference type="Proteomes" id="UP001375370"/>
    </source>
</evidence>
<feature type="transmembrane region" description="Helical" evidence="8">
    <location>
        <begin position="148"/>
        <end position="172"/>
    </location>
</feature>
<dbReference type="PRINTS" id="PR01386">
    <property type="entry name" value="CCMCBIOGNSIS"/>
</dbReference>
<keyword evidence="7 8" id="KW-0472">Membrane</keyword>
<proteinExistence type="inferred from homology"/>
<feature type="transmembrane region" description="Helical" evidence="8">
    <location>
        <begin position="47"/>
        <end position="74"/>
    </location>
</feature>
<dbReference type="InterPro" id="IPR045062">
    <property type="entry name" value="Cyt_c_biogenesis_CcsA/CcmC"/>
</dbReference>
<dbReference type="Pfam" id="PF01578">
    <property type="entry name" value="Cytochrom_C_asm"/>
    <property type="match status" value="1"/>
</dbReference>
<evidence type="ECO:0000256" key="2">
    <source>
        <dbReference type="ARBA" id="ARBA00005840"/>
    </source>
</evidence>
<comment type="similarity">
    <text evidence="2">Belongs to the CcmC/CycZ/HelC family.</text>
</comment>
<dbReference type="PANTHER" id="PTHR30071">
    <property type="entry name" value="HEME EXPORTER PROTEIN C"/>
    <property type="match status" value="1"/>
</dbReference>
<evidence type="ECO:0000256" key="4">
    <source>
        <dbReference type="ARBA" id="ARBA00022692"/>
    </source>
</evidence>
<keyword evidence="6 8" id="KW-1133">Transmembrane helix</keyword>
<evidence type="ECO:0000256" key="3">
    <source>
        <dbReference type="ARBA" id="ARBA00016463"/>
    </source>
</evidence>
<feature type="transmembrane region" description="Helical" evidence="8">
    <location>
        <begin position="184"/>
        <end position="209"/>
    </location>
</feature>
<organism evidence="10 11">
    <name type="scientific">Candidatus Dehalogenimonas loeffleri</name>
    <dbReference type="NCBI Taxonomy" id="3127115"/>
    <lineage>
        <taxon>Bacteria</taxon>
        <taxon>Bacillati</taxon>
        <taxon>Chloroflexota</taxon>
        <taxon>Dehalococcoidia</taxon>
        <taxon>Dehalococcoidales</taxon>
        <taxon>Dehalococcoidaceae</taxon>
        <taxon>Dehalogenimonas</taxon>
    </lineage>
</organism>
<reference evidence="10 11" key="1">
    <citation type="submission" date="2024-03" db="EMBL/GenBank/DDBJ databases">
        <title>A Dehalogenimonas Isolated from Estuarine Sediments Dihaloeliminates Chlorinated Alkanes.</title>
        <authorList>
            <person name="Yang Y."/>
            <person name="Wang H."/>
        </authorList>
    </citation>
    <scope>NUCLEOTIDE SEQUENCE [LARGE SCALE GENOMIC DNA]</scope>
    <source>
        <strain evidence="10 11">W</strain>
    </source>
</reference>
<accession>A0ABZ2J5P7</accession>
<gene>
    <name evidence="10" type="primary">ccsA</name>
    <name evidence="10" type="ORF">V8247_06885</name>
</gene>
<name>A0ABZ2J5P7_9CHLR</name>
<sequence>MDKPMKTISPRWSYFLLGLSAVSIIVSLFMVFVVVPTEATMGIIQRIFYYHVPVAWVAFLAFFVVFVASIMYLWKRSRMWDIIAHAAAEIGVIFTTLVLITGSIWAKPIWGVWWTWDARLTASLVLWLIYISYLIVRSFIAEEERAARFAAVVGIIGFVDVPIVALAIVLWGTQHPNPVIFEGGLAPTMLATLLTSLLAITSVFFLLLLQRISLRQDELRINELKRYLD</sequence>
<feature type="transmembrane region" description="Helical" evidence="8">
    <location>
        <begin position="12"/>
        <end position="35"/>
    </location>
</feature>